<accession>A0A512N7P7</accession>
<reference evidence="9 10" key="1">
    <citation type="submission" date="2019-07" db="EMBL/GenBank/DDBJ databases">
        <title>Whole genome shotgun sequence of Reyranella soli NBRC 108950.</title>
        <authorList>
            <person name="Hosoyama A."/>
            <person name="Uohara A."/>
            <person name="Ohji S."/>
            <person name="Ichikawa N."/>
        </authorList>
    </citation>
    <scope>NUCLEOTIDE SEQUENCE [LARGE SCALE GENOMIC DNA]</scope>
    <source>
        <strain evidence="9 10">NBRC 108950</strain>
    </source>
</reference>
<dbReference type="GO" id="GO:0005886">
    <property type="term" value="C:plasma membrane"/>
    <property type="evidence" value="ECO:0007669"/>
    <property type="project" value="UniProtKB-SubCell"/>
</dbReference>
<evidence type="ECO:0000256" key="3">
    <source>
        <dbReference type="ARBA" id="ARBA00022475"/>
    </source>
</evidence>
<feature type="transmembrane region" description="Helical" evidence="7">
    <location>
        <begin position="154"/>
        <end position="173"/>
    </location>
</feature>
<dbReference type="PANTHER" id="PTHR30151:SF38">
    <property type="entry name" value="ALIPHATIC SULFONATES TRANSPORT PERMEASE PROTEIN SSUC-RELATED"/>
    <property type="match status" value="1"/>
</dbReference>
<organism evidence="9 10">
    <name type="scientific">Reyranella soli</name>
    <dbReference type="NCBI Taxonomy" id="1230389"/>
    <lineage>
        <taxon>Bacteria</taxon>
        <taxon>Pseudomonadati</taxon>
        <taxon>Pseudomonadota</taxon>
        <taxon>Alphaproteobacteria</taxon>
        <taxon>Hyphomicrobiales</taxon>
        <taxon>Reyranellaceae</taxon>
        <taxon>Reyranella</taxon>
    </lineage>
</organism>
<dbReference type="SUPFAM" id="SSF161098">
    <property type="entry name" value="MetI-like"/>
    <property type="match status" value="1"/>
</dbReference>
<feature type="domain" description="ABC transmembrane type-1" evidence="8">
    <location>
        <begin position="88"/>
        <end position="268"/>
    </location>
</feature>
<evidence type="ECO:0000256" key="1">
    <source>
        <dbReference type="ARBA" id="ARBA00004651"/>
    </source>
</evidence>
<evidence type="ECO:0000256" key="5">
    <source>
        <dbReference type="ARBA" id="ARBA00022989"/>
    </source>
</evidence>
<keyword evidence="4 7" id="KW-0812">Transmembrane</keyword>
<dbReference type="OrthoDB" id="8138334at2"/>
<feature type="transmembrane region" description="Helical" evidence="7">
    <location>
        <begin position="38"/>
        <end position="59"/>
    </location>
</feature>
<evidence type="ECO:0000256" key="4">
    <source>
        <dbReference type="ARBA" id="ARBA00022692"/>
    </source>
</evidence>
<evidence type="ECO:0000313" key="9">
    <source>
        <dbReference type="EMBL" id="GEP55004.1"/>
    </source>
</evidence>
<dbReference type="PANTHER" id="PTHR30151">
    <property type="entry name" value="ALKANE SULFONATE ABC TRANSPORTER-RELATED, MEMBRANE SUBUNIT"/>
    <property type="match status" value="1"/>
</dbReference>
<dbReference type="Proteomes" id="UP000321058">
    <property type="component" value="Unassembled WGS sequence"/>
</dbReference>
<comment type="subcellular location">
    <subcellularLocation>
        <location evidence="1 7">Cell membrane</location>
        <topology evidence="1 7">Multi-pass membrane protein</topology>
    </subcellularLocation>
</comment>
<keyword evidence="3" id="KW-1003">Cell membrane</keyword>
<feature type="transmembrane region" description="Helical" evidence="7">
    <location>
        <begin position="219"/>
        <end position="239"/>
    </location>
</feature>
<evidence type="ECO:0000256" key="2">
    <source>
        <dbReference type="ARBA" id="ARBA00022448"/>
    </source>
</evidence>
<comment type="similarity">
    <text evidence="7">Belongs to the binding-protein-dependent transport system permease family.</text>
</comment>
<sequence length="284" mass="30775">MADDDRNRATSDADGLVRLPADPDIGQSARRRARLEKVLGILSPLLILVLWEIVVRAGLLDARIVPAPSMILETFKSLIESGELARHVGVSLTRVFVGLLLGAMPGLVVGTLMGLSPMTRAIVSQIVASLYPIPKIAIFPLVMAIFGIGELSKYVLVAIAVFFFMAINSFAGVANVERIYWDVGRSFGVSRFRAILTIALPGALPMILAGLRLSLGVSLLVLVGAEFVGAKSGIGYLVWNSWQVFDVESMYAGIIVIGLLGWAFFAMLDELERRLVPWAPSNRR</sequence>
<name>A0A512N7P7_9HYPH</name>
<dbReference type="EMBL" id="BKAJ01000033">
    <property type="protein sequence ID" value="GEP55004.1"/>
    <property type="molecule type" value="Genomic_DNA"/>
</dbReference>
<keyword evidence="10" id="KW-1185">Reference proteome</keyword>
<dbReference type="InterPro" id="IPR000515">
    <property type="entry name" value="MetI-like"/>
</dbReference>
<proteinExistence type="inferred from homology"/>
<gene>
    <name evidence="9" type="ORF">RSO01_21700</name>
</gene>
<feature type="transmembrane region" description="Helical" evidence="7">
    <location>
        <begin position="194"/>
        <end position="213"/>
    </location>
</feature>
<evidence type="ECO:0000256" key="6">
    <source>
        <dbReference type="ARBA" id="ARBA00023136"/>
    </source>
</evidence>
<dbReference type="GO" id="GO:0055085">
    <property type="term" value="P:transmembrane transport"/>
    <property type="evidence" value="ECO:0007669"/>
    <property type="project" value="InterPro"/>
</dbReference>
<dbReference type="PROSITE" id="PS50928">
    <property type="entry name" value="ABC_TM1"/>
    <property type="match status" value="1"/>
</dbReference>
<keyword evidence="2 7" id="KW-0813">Transport</keyword>
<dbReference type="Gene3D" id="1.10.3720.10">
    <property type="entry name" value="MetI-like"/>
    <property type="match status" value="1"/>
</dbReference>
<comment type="caution">
    <text evidence="9">The sequence shown here is derived from an EMBL/GenBank/DDBJ whole genome shotgun (WGS) entry which is preliminary data.</text>
</comment>
<protein>
    <submittedName>
        <fullName evidence="9">Nitrate ABC transporter permease</fullName>
    </submittedName>
</protein>
<keyword evidence="5 7" id="KW-1133">Transmembrane helix</keyword>
<keyword evidence="6 7" id="KW-0472">Membrane</keyword>
<evidence type="ECO:0000256" key="7">
    <source>
        <dbReference type="RuleBase" id="RU363032"/>
    </source>
</evidence>
<evidence type="ECO:0000313" key="10">
    <source>
        <dbReference type="Proteomes" id="UP000321058"/>
    </source>
</evidence>
<feature type="transmembrane region" description="Helical" evidence="7">
    <location>
        <begin position="95"/>
        <end position="115"/>
    </location>
</feature>
<dbReference type="InterPro" id="IPR035906">
    <property type="entry name" value="MetI-like_sf"/>
</dbReference>
<feature type="transmembrane region" description="Helical" evidence="7">
    <location>
        <begin position="251"/>
        <end position="268"/>
    </location>
</feature>
<feature type="transmembrane region" description="Helical" evidence="7">
    <location>
        <begin position="127"/>
        <end position="148"/>
    </location>
</feature>
<dbReference type="RefSeq" id="WP_147149085.1">
    <property type="nucleotide sequence ID" value="NZ_BKAJ01000033.1"/>
</dbReference>
<dbReference type="CDD" id="cd06261">
    <property type="entry name" value="TM_PBP2"/>
    <property type="match status" value="1"/>
</dbReference>
<dbReference type="Pfam" id="PF00528">
    <property type="entry name" value="BPD_transp_1"/>
    <property type="match status" value="1"/>
</dbReference>
<evidence type="ECO:0000259" key="8">
    <source>
        <dbReference type="PROSITE" id="PS50928"/>
    </source>
</evidence>
<dbReference type="AlphaFoldDB" id="A0A512N7P7"/>